<gene>
    <name evidence="2" type="ORF">DPMN_168277</name>
</gene>
<dbReference type="EMBL" id="JAIWYP010000008">
    <property type="protein sequence ID" value="KAH3790082.1"/>
    <property type="molecule type" value="Genomic_DNA"/>
</dbReference>
<dbReference type="AlphaFoldDB" id="A0A9D4F650"/>
<feature type="compositionally biased region" description="Acidic residues" evidence="1">
    <location>
        <begin position="56"/>
        <end position="72"/>
    </location>
</feature>
<protein>
    <submittedName>
        <fullName evidence="2">Uncharacterized protein</fullName>
    </submittedName>
</protein>
<accession>A0A9D4F650</accession>
<sequence length="107" mass="11955">MEWSAATAMHELLITNTILPLHTHFGEDHQFFQAGWSSGNPKFIEPLFLAAKGNAEDDNAEDDYDKDEDADEGTLLKHFQDMAPDGRTERRTDGQRQNNIPPPMAGG</sequence>
<evidence type="ECO:0000313" key="2">
    <source>
        <dbReference type="EMBL" id="KAH3790082.1"/>
    </source>
</evidence>
<evidence type="ECO:0000256" key="1">
    <source>
        <dbReference type="SAM" id="MobiDB-lite"/>
    </source>
</evidence>
<keyword evidence="3" id="KW-1185">Reference proteome</keyword>
<proteinExistence type="predicted"/>
<feature type="region of interest" description="Disordered" evidence="1">
    <location>
        <begin position="54"/>
        <end position="107"/>
    </location>
</feature>
<organism evidence="2 3">
    <name type="scientific">Dreissena polymorpha</name>
    <name type="common">Zebra mussel</name>
    <name type="synonym">Mytilus polymorpha</name>
    <dbReference type="NCBI Taxonomy" id="45954"/>
    <lineage>
        <taxon>Eukaryota</taxon>
        <taxon>Metazoa</taxon>
        <taxon>Spiralia</taxon>
        <taxon>Lophotrochozoa</taxon>
        <taxon>Mollusca</taxon>
        <taxon>Bivalvia</taxon>
        <taxon>Autobranchia</taxon>
        <taxon>Heteroconchia</taxon>
        <taxon>Euheterodonta</taxon>
        <taxon>Imparidentia</taxon>
        <taxon>Neoheterodontei</taxon>
        <taxon>Myida</taxon>
        <taxon>Dreissenoidea</taxon>
        <taxon>Dreissenidae</taxon>
        <taxon>Dreissena</taxon>
    </lineage>
</organism>
<dbReference type="Proteomes" id="UP000828390">
    <property type="component" value="Unassembled WGS sequence"/>
</dbReference>
<comment type="caution">
    <text evidence="2">The sequence shown here is derived from an EMBL/GenBank/DDBJ whole genome shotgun (WGS) entry which is preliminary data.</text>
</comment>
<feature type="compositionally biased region" description="Basic and acidic residues" evidence="1">
    <location>
        <begin position="74"/>
        <end position="94"/>
    </location>
</feature>
<reference evidence="2" key="2">
    <citation type="submission" date="2020-11" db="EMBL/GenBank/DDBJ databases">
        <authorList>
            <person name="McCartney M.A."/>
            <person name="Auch B."/>
            <person name="Kono T."/>
            <person name="Mallez S."/>
            <person name="Becker A."/>
            <person name="Gohl D.M."/>
            <person name="Silverstein K.A.T."/>
            <person name="Koren S."/>
            <person name="Bechman K.B."/>
            <person name="Herman A."/>
            <person name="Abrahante J.E."/>
            <person name="Garbe J."/>
        </authorList>
    </citation>
    <scope>NUCLEOTIDE SEQUENCE</scope>
    <source>
        <strain evidence="2">Duluth1</strain>
        <tissue evidence="2">Whole animal</tissue>
    </source>
</reference>
<name>A0A9D4F650_DREPO</name>
<evidence type="ECO:0000313" key="3">
    <source>
        <dbReference type="Proteomes" id="UP000828390"/>
    </source>
</evidence>
<reference evidence="2" key="1">
    <citation type="journal article" date="2019" name="bioRxiv">
        <title>The Genome of the Zebra Mussel, Dreissena polymorpha: A Resource for Invasive Species Research.</title>
        <authorList>
            <person name="McCartney M.A."/>
            <person name="Auch B."/>
            <person name="Kono T."/>
            <person name="Mallez S."/>
            <person name="Zhang Y."/>
            <person name="Obille A."/>
            <person name="Becker A."/>
            <person name="Abrahante J.E."/>
            <person name="Garbe J."/>
            <person name="Badalamenti J.P."/>
            <person name="Herman A."/>
            <person name="Mangelson H."/>
            <person name="Liachko I."/>
            <person name="Sullivan S."/>
            <person name="Sone E.D."/>
            <person name="Koren S."/>
            <person name="Silverstein K.A.T."/>
            <person name="Beckman K.B."/>
            <person name="Gohl D.M."/>
        </authorList>
    </citation>
    <scope>NUCLEOTIDE SEQUENCE</scope>
    <source>
        <strain evidence="2">Duluth1</strain>
        <tissue evidence="2">Whole animal</tissue>
    </source>
</reference>